<sequence length="239" mass="24695">MDSSPSSGEAVMAALLHPPPRAFSDLTRSLATDLSLQRRHIYLLLLSPFHFSRTLAHLHSLSLPEKTLLLGRLLLHHLHLLFPSLSGGGAAAHHLHLRDFDAALLLMAMCDAYDSNHPHADWRGRIAEHVVAAALSPAGLGNGGWTVLGHYVDAAAKCRRLFEVVSGGGEGGGGGGGSGGGGGGAAIGGVPEAREGVRDMQGGDGGGEGRVRAAVRALVPLGLCAGVVEEEEHLPLLPV</sequence>
<dbReference type="AlphaFoldDB" id="A0A6J0PR49"/>
<evidence type="ECO:0000313" key="1">
    <source>
        <dbReference type="Proteomes" id="UP000504607"/>
    </source>
</evidence>
<proteinExistence type="predicted"/>
<protein>
    <submittedName>
        <fullName evidence="2">LOW QUALITY PROTEIN: E3 ubiquitin-protein ligase SGR9, amyloplastic</fullName>
    </submittedName>
</protein>
<dbReference type="InParanoid" id="A0A6J0PR49"/>
<gene>
    <name evidence="2" type="primary">LOC105057889</name>
</gene>
<dbReference type="Proteomes" id="UP000504607">
    <property type="component" value="Chromosome 14"/>
</dbReference>
<dbReference type="FunCoup" id="A0A6J0PR49">
    <property type="interactions" value="1106"/>
</dbReference>
<dbReference type="OrthoDB" id="21204at2759"/>
<keyword evidence="1" id="KW-1185">Reference proteome</keyword>
<accession>A0A6J0PR49</accession>
<dbReference type="RefSeq" id="XP_019710385.2">
    <property type="nucleotide sequence ID" value="XM_019854826.2"/>
</dbReference>
<evidence type="ECO:0000313" key="2">
    <source>
        <dbReference type="RefSeq" id="XP_019710385.2"/>
    </source>
</evidence>
<organism evidence="1 2">
    <name type="scientific">Elaeis guineensis var. tenera</name>
    <name type="common">Oil palm</name>
    <dbReference type="NCBI Taxonomy" id="51953"/>
    <lineage>
        <taxon>Eukaryota</taxon>
        <taxon>Viridiplantae</taxon>
        <taxon>Streptophyta</taxon>
        <taxon>Embryophyta</taxon>
        <taxon>Tracheophyta</taxon>
        <taxon>Spermatophyta</taxon>
        <taxon>Magnoliopsida</taxon>
        <taxon>Liliopsida</taxon>
        <taxon>Arecaceae</taxon>
        <taxon>Arecoideae</taxon>
        <taxon>Cocoseae</taxon>
        <taxon>Elaeidinae</taxon>
        <taxon>Elaeis</taxon>
    </lineage>
</organism>
<name>A0A6J0PR49_ELAGV</name>
<reference evidence="2" key="1">
    <citation type="submission" date="2025-08" db="UniProtKB">
        <authorList>
            <consortium name="RefSeq"/>
        </authorList>
    </citation>
    <scope>IDENTIFICATION</scope>
</reference>
<dbReference type="KEGG" id="egu:105057889"/>